<dbReference type="Proteomes" id="UP000549343">
    <property type="component" value="Unassembled WGS sequence"/>
</dbReference>
<protein>
    <submittedName>
        <fullName evidence="2">Uncharacterized protein</fullName>
    </submittedName>
</protein>
<evidence type="ECO:0000256" key="1">
    <source>
        <dbReference type="SAM" id="MobiDB-lite"/>
    </source>
</evidence>
<gene>
    <name evidence="2" type="ORF">F4557_001121</name>
</gene>
<feature type="compositionally biased region" description="Low complexity" evidence="1">
    <location>
        <begin position="54"/>
        <end position="64"/>
    </location>
</feature>
<reference evidence="2 3" key="1">
    <citation type="submission" date="2020-08" db="EMBL/GenBank/DDBJ databases">
        <title>Sequencing the genomes of 1000 actinobacteria strains.</title>
        <authorList>
            <person name="Klenk H.-P."/>
        </authorList>
    </citation>
    <scope>NUCLEOTIDE SEQUENCE [LARGE SCALE GENOMIC DNA]</scope>
    <source>
        <strain evidence="2 3">DSM 44772</strain>
    </source>
</reference>
<proteinExistence type="predicted"/>
<evidence type="ECO:0000313" key="2">
    <source>
        <dbReference type="EMBL" id="MBB4772703.1"/>
    </source>
</evidence>
<dbReference type="AlphaFoldDB" id="A0A7W7MVM8"/>
<comment type="caution">
    <text evidence="2">The sequence shown here is derived from an EMBL/GenBank/DDBJ whole genome shotgun (WGS) entry which is preliminary data.</text>
</comment>
<feature type="compositionally biased region" description="Basic residues" evidence="1">
    <location>
        <begin position="132"/>
        <end position="162"/>
    </location>
</feature>
<feature type="region of interest" description="Disordered" evidence="1">
    <location>
        <begin position="54"/>
        <end position="265"/>
    </location>
</feature>
<feature type="compositionally biased region" description="Basic residues" evidence="1">
    <location>
        <begin position="190"/>
        <end position="216"/>
    </location>
</feature>
<feature type="compositionally biased region" description="Low complexity" evidence="1">
    <location>
        <begin position="180"/>
        <end position="189"/>
    </location>
</feature>
<organism evidence="2 3">
    <name type="scientific">Actinomadura livida</name>
    <dbReference type="NCBI Taxonomy" id="79909"/>
    <lineage>
        <taxon>Bacteria</taxon>
        <taxon>Bacillati</taxon>
        <taxon>Actinomycetota</taxon>
        <taxon>Actinomycetes</taxon>
        <taxon>Streptosporangiales</taxon>
        <taxon>Thermomonosporaceae</taxon>
        <taxon>Actinomadura</taxon>
    </lineage>
</organism>
<feature type="compositionally biased region" description="Basic residues" evidence="1">
    <location>
        <begin position="224"/>
        <end position="240"/>
    </location>
</feature>
<dbReference type="EMBL" id="JACHMV010000001">
    <property type="protein sequence ID" value="MBB4772703.1"/>
    <property type="molecule type" value="Genomic_DNA"/>
</dbReference>
<evidence type="ECO:0000313" key="3">
    <source>
        <dbReference type="Proteomes" id="UP000549343"/>
    </source>
</evidence>
<name>A0A7W7MVM8_9ACTN</name>
<sequence length="265" mass="29709">MGETYAPQAICLPRVELIRARACSPSDRLAGGGTCYSAIRPICGWRRPRRGAAAVMAPSSSASADRPRSGGNRVLWPPGGGRPRRRRPRSRCAERAASLGATIGHRSSTRRDWCRGPNRRSIVGIPADSQSHHHTTTNRRRGTRRRGCRCRSRRAGHLRPWRRGPPPRDLGCVSGSRGCPSTGPTGRSPTGRRSRRAPPCRSRPLRWSRRRSRSRRERSPCLSCRRRTRGCTRRRTRRSPRWTAPVPSRPGRSSRAAVDSDRSPW</sequence>
<accession>A0A7W7MVM8</accession>